<dbReference type="AlphaFoldDB" id="A0A0A9HXN9"/>
<sequence>MVGQIFTSEFTCKMHAYTSNIFRVPPHRALLRKPATGMPRQLRVGVSITCAEN</sequence>
<evidence type="ECO:0000313" key="1">
    <source>
        <dbReference type="EMBL" id="JAE39611.1"/>
    </source>
</evidence>
<reference evidence="1" key="2">
    <citation type="journal article" date="2015" name="Data Brief">
        <title>Shoot transcriptome of the giant reed, Arundo donax.</title>
        <authorList>
            <person name="Barrero R.A."/>
            <person name="Guerrero F.D."/>
            <person name="Moolhuijzen P."/>
            <person name="Goolsby J.A."/>
            <person name="Tidwell J."/>
            <person name="Bellgard S.E."/>
            <person name="Bellgard M.I."/>
        </authorList>
    </citation>
    <scope>NUCLEOTIDE SEQUENCE</scope>
    <source>
        <tissue evidence="1">Shoot tissue taken approximately 20 cm above the soil surface</tissue>
    </source>
</reference>
<organism evidence="1">
    <name type="scientific">Arundo donax</name>
    <name type="common">Giant reed</name>
    <name type="synonym">Donax arundinaceus</name>
    <dbReference type="NCBI Taxonomy" id="35708"/>
    <lineage>
        <taxon>Eukaryota</taxon>
        <taxon>Viridiplantae</taxon>
        <taxon>Streptophyta</taxon>
        <taxon>Embryophyta</taxon>
        <taxon>Tracheophyta</taxon>
        <taxon>Spermatophyta</taxon>
        <taxon>Magnoliopsida</taxon>
        <taxon>Liliopsida</taxon>
        <taxon>Poales</taxon>
        <taxon>Poaceae</taxon>
        <taxon>PACMAD clade</taxon>
        <taxon>Arundinoideae</taxon>
        <taxon>Arundineae</taxon>
        <taxon>Arundo</taxon>
    </lineage>
</organism>
<accession>A0A0A9HXN9</accession>
<reference evidence="1" key="1">
    <citation type="submission" date="2014-09" db="EMBL/GenBank/DDBJ databases">
        <authorList>
            <person name="Magalhaes I.L.F."/>
            <person name="Oliveira U."/>
            <person name="Santos F.R."/>
            <person name="Vidigal T.H.D.A."/>
            <person name="Brescovit A.D."/>
            <person name="Santos A.J."/>
        </authorList>
    </citation>
    <scope>NUCLEOTIDE SEQUENCE</scope>
    <source>
        <tissue evidence="1">Shoot tissue taken approximately 20 cm above the soil surface</tissue>
    </source>
</reference>
<proteinExistence type="predicted"/>
<dbReference type="EMBL" id="GBRH01158285">
    <property type="protein sequence ID" value="JAE39611.1"/>
    <property type="molecule type" value="Transcribed_RNA"/>
</dbReference>
<name>A0A0A9HXN9_ARUDO</name>
<protein>
    <submittedName>
        <fullName evidence="1">Uncharacterized protein</fullName>
    </submittedName>
</protein>